<dbReference type="Pfam" id="PF23024">
    <property type="entry name" value="AMP-dom_DIP2-like"/>
    <property type="match status" value="1"/>
</dbReference>
<keyword evidence="8" id="KW-1185">Reference proteome</keyword>
<dbReference type="Proteomes" id="UP000194798">
    <property type="component" value="Unassembled WGS sequence"/>
</dbReference>
<dbReference type="EMBL" id="MSLT01000024">
    <property type="protein sequence ID" value="OUD11718.1"/>
    <property type="molecule type" value="Genomic_DNA"/>
</dbReference>
<evidence type="ECO:0000256" key="2">
    <source>
        <dbReference type="ARBA" id="ARBA00006432"/>
    </source>
</evidence>
<accession>A0A251X3G5</accession>
<dbReference type="Pfam" id="PF00550">
    <property type="entry name" value="PP-binding"/>
    <property type="match status" value="2"/>
</dbReference>
<reference evidence="7 8" key="1">
    <citation type="submission" date="2016-12" db="EMBL/GenBank/DDBJ databases">
        <title>Thioflexothrix psekupsii D3 genome sequencing and assembly.</title>
        <authorList>
            <person name="Fomenkov A."/>
            <person name="Vincze T."/>
            <person name="Grabovich M."/>
            <person name="Anton B.P."/>
            <person name="Dubinina G."/>
            <person name="Orlova M."/>
            <person name="Belousova E."/>
            <person name="Roberts R.J."/>
        </authorList>
    </citation>
    <scope>NUCLEOTIDE SEQUENCE [LARGE SCALE GENOMIC DNA]</scope>
    <source>
        <strain evidence="7">D3</strain>
    </source>
</reference>
<dbReference type="Pfam" id="PF00668">
    <property type="entry name" value="Condensation"/>
    <property type="match status" value="1"/>
</dbReference>
<dbReference type="InterPro" id="IPR001242">
    <property type="entry name" value="Condensation_dom"/>
</dbReference>
<evidence type="ECO:0000313" key="7">
    <source>
        <dbReference type="EMBL" id="OUD11718.1"/>
    </source>
</evidence>
<organism evidence="7 8">
    <name type="scientific">Thioflexithrix psekupsensis</name>
    <dbReference type="NCBI Taxonomy" id="1570016"/>
    <lineage>
        <taxon>Bacteria</taxon>
        <taxon>Pseudomonadati</taxon>
        <taxon>Pseudomonadota</taxon>
        <taxon>Gammaproteobacteria</taxon>
        <taxon>Thiotrichales</taxon>
        <taxon>Thioflexithrix</taxon>
    </lineage>
</organism>
<dbReference type="Pfam" id="PF00501">
    <property type="entry name" value="AMP-binding"/>
    <property type="match status" value="2"/>
</dbReference>
<dbReference type="SUPFAM" id="SSF56801">
    <property type="entry name" value="Acetyl-CoA synthetase-like"/>
    <property type="match status" value="2"/>
</dbReference>
<dbReference type="SUPFAM" id="SSF53474">
    <property type="entry name" value="alpha/beta-Hydrolases"/>
    <property type="match status" value="1"/>
</dbReference>
<dbReference type="PROSITE" id="PS50075">
    <property type="entry name" value="CARRIER"/>
    <property type="match status" value="2"/>
</dbReference>
<dbReference type="GO" id="GO:0005737">
    <property type="term" value="C:cytoplasm"/>
    <property type="evidence" value="ECO:0007669"/>
    <property type="project" value="TreeGrafter"/>
</dbReference>
<dbReference type="FunFam" id="1.10.1200.10:FF:000005">
    <property type="entry name" value="Nonribosomal peptide synthetase 1"/>
    <property type="match status" value="2"/>
</dbReference>
<dbReference type="OrthoDB" id="9803968at2"/>
<dbReference type="NCBIfam" id="TIGR01733">
    <property type="entry name" value="AA-adenyl-dom"/>
    <property type="match status" value="1"/>
</dbReference>
<dbReference type="SMART" id="SM00823">
    <property type="entry name" value="PKS_PP"/>
    <property type="match status" value="2"/>
</dbReference>
<dbReference type="Gene3D" id="3.40.50.1820">
    <property type="entry name" value="alpha/beta hydrolase"/>
    <property type="match status" value="1"/>
</dbReference>
<dbReference type="GO" id="GO:0003824">
    <property type="term" value="F:catalytic activity"/>
    <property type="evidence" value="ECO:0007669"/>
    <property type="project" value="InterPro"/>
</dbReference>
<dbReference type="FunFam" id="3.30.300.30:FF:000010">
    <property type="entry name" value="Enterobactin synthetase component F"/>
    <property type="match status" value="1"/>
</dbReference>
<feature type="domain" description="Carrier" evidence="6">
    <location>
        <begin position="2402"/>
        <end position="2477"/>
    </location>
</feature>
<evidence type="ECO:0000256" key="1">
    <source>
        <dbReference type="ARBA" id="ARBA00001957"/>
    </source>
</evidence>
<dbReference type="InterPro" id="IPR020806">
    <property type="entry name" value="PKS_PP-bd"/>
</dbReference>
<proteinExistence type="inferred from homology"/>
<dbReference type="GO" id="GO:0043041">
    <property type="term" value="P:amino acid activation for nonribosomal peptide biosynthetic process"/>
    <property type="evidence" value="ECO:0007669"/>
    <property type="project" value="TreeGrafter"/>
</dbReference>
<dbReference type="PANTHER" id="PTHR45527">
    <property type="entry name" value="NONRIBOSOMAL PEPTIDE SYNTHETASE"/>
    <property type="match status" value="1"/>
</dbReference>
<dbReference type="Gene3D" id="3.30.559.10">
    <property type="entry name" value="Chloramphenicol acetyltransferase-like domain"/>
    <property type="match status" value="1"/>
</dbReference>
<dbReference type="InterPro" id="IPR020845">
    <property type="entry name" value="AMP-binding_CS"/>
</dbReference>
<dbReference type="CDD" id="cd08953">
    <property type="entry name" value="KR_2_SDR_x"/>
    <property type="match status" value="1"/>
</dbReference>
<dbReference type="Pfam" id="PF21394">
    <property type="entry name" value="Beta-ketacyl_N"/>
    <property type="match status" value="1"/>
</dbReference>
<dbReference type="PANTHER" id="PTHR45527:SF1">
    <property type="entry name" value="FATTY ACID SYNTHASE"/>
    <property type="match status" value="1"/>
</dbReference>
<evidence type="ECO:0000256" key="3">
    <source>
        <dbReference type="ARBA" id="ARBA00006484"/>
    </source>
</evidence>
<keyword evidence="4" id="KW-0596">Phosphopantetheine</keyword>
<dbReference type="InterPro" id="IPR023213">
    <property type="entry name" value="CAT-like_dom_sf"/>
</dbReference>
<sequence>MTHLTNANDLTHTAYLPELTPSFIRQIEGALFNENHIREAFAVQITPTTSELPHLRLALVSTQSPLDTQRLRTQLQTRLTAFFPELSIDWENFWQRVHFLPVTALPRTAQGDVDTEALKQLPYLEDEDLCQQWTHALRPLAAPEPLTVVAHEQVKQQARWHLSDVLDEDRTPHHSIVISPQLAQRTSQEAQSEHALSYLEGVNIPLPADRPLTLPQVLKYTAQQSYAQGVRYLHLDGREEWQSYAELAERAAMVLARLREQGCQTGDKIILQLDHNADFIPIFWGCLAGGFIPVPTHVPPLYEADSAPVQLLGNIWQRLARPLIVTRRGLLNDLQKLTIFDTPPRILSVEDLTQGDPDHHWHHADPHDVAILLFTSGSTGQPKGVMLTHSTLINNVASSAAHNRFTAEEISLNWLHLDHVGSLVRCCIRDVYVGSQQIHAPTELFLHNPLIWLDWIDRYRVTYAWAPNFALGLINERAEAIKRGHWDLRCVKSLLSVAEPIVPQTAQAFARLLSQHGFNPKVMQAAWGMSETGAAVVFSHDYLQRLASPDTPYVEVGQPVPNFALRLLDQEGHVVPQGTIGLLQIKGPMITVGYYENPELTAQVLAQDGWFDTGDLGVVHQGRLTITGRQKEMIIINGLNHYSHEIEAIVETVEGVEASFTVACAIRRQESNTDDLLIFFHTRHHGETQADVIRRIQGQLVRKLGVMPAYVLPVAKSDIPKSSIGKLQRNPLKQRFENGEFNALVKQVDLWLANEQTLPAWFYRLNWQAYQLPSAQKIEPIAAEKTLYLCFNDECGLAQSFIKTCDNNALIIQVEKGESFQILAENYYRINPDNVADYHQLFAHIPSSILHTYWLHGWQYTEQAPVIQNSDDWHKVQALGLNSLLHGVKQWLAQNPDSDQTLQLICYSSYSESVLPDDLLSAPQRGMLDAWLKTVNHEQPRIQARHLDLLPADLTGNLHALQQEIQHHSLDVRLVWRKGIRYVSRLQAVDLNQETKKTMPLVSGGFYLISGGLGDIGVALARLLLMDYKARLLLIGRTALPPRAEWQGIIEQNQPVGKKLALLQDLEALAGEIRYLAADITDFEKLNHTINDLEQHWQTPLAGVIHLARVTHQALITEETSDTLAAMLRPKVQGTWVLDQLLQTRPEAIFIHFSSVSSVLGTYNMGAYAAANGFLDHFAQYQRQKNRKSYCFGWSIWEEVGQDRAYQLREVSRARGYHTLSTTQGLTSLRIGLLHDQPYLTVGLDGYNAWLRQHVQHPAESVLHLTAAVSGQVKLSALRQYAAKLMIPDPFGQNTSCDIRHFERLPLLEPDQHIDRAQLSRWLSQSQRGQKMYARDELEQQIAQIWETILDTYGLGIHDNFFELGGHSLLATQIMFRLHKTLGINLPQRVLFENPTIAKLAEKCRTLNNDTARQLIEKREQAIDKIPLSFAQQRLWFLEQLEGQTAAYNIHVLLDIHGHLDRYDLQSSLNTLLQRHAILRTAFRTDAEQMPYQFIDPHCRQCSFDYSDLRLEKNVDSILDTLKHQAAEHLFHLNAPPLLYLHWVQLADERHQLLLTMHHIISDGWSIRLLCHELFQCYGALRQGKAIDLPELTIDYADYTLWQRAYLQGEVLDQKLAYWQRQLANAPILSTLPTDRPRPAIQTYHGTEEQLVLPKTLSNALQQSSRQAGVTLFMTLFSAFQVLLYRYSGQSDLVIGMPSAGRSHPQLEKLVGFFIDTIALRTPLDSIVPDCSADQLTFTQVLQKVQQLAIEAYNHEEVPFEKIVEVLQPQRNLSYTPIFQIWFNMLNLEAAHFDSADVQIEYIPTANTLSKFDITLYVKETVNGIELRLVYNPDLYEATRIVEFLQQYHHLLTQVVAHPEARLHEYSLRTPHARLPDPRMPLPCVYLPTVLDQLATQAAQSPAHFALVGLGETWDYRTLWGNVCRLAAALRQAGVAQNEVVAVYGDRSPWFVAALLGIWHCGAAFTILNPHYPPQRLAQFAKTARIHSLLLLTPDCPVELKNLSVSIYQLPDLLNASISITENDLLAISPKAKAHDVAYVAFTTGSTGEPKAILGAHYPLSHFFDWYVKSFGFNADDRFSLISGLAHDPLLRDMFTAYYCGACVYIPYPDELAQLEPLANWIHSHHITVSHLTPAMADVLSLTATTPLISLKHVVFGGDRLSRHALNQFRQIAPNAQCFNGYGATETPQLMSLYHLDNAEYENAPLGYGIDGVQLLILTANGQLAGVGERGEIYIRSPYLSLGYLDEEQTAQRFLLNPFRSEEKTREDRLYRTGDAGYYLADGRVLFLGRIDNQVKIRGFRVELGEIESRLRMRNDIEEIVVDYRLIQGSEERQLVAYLVPQSGQSLDEAELTRQLRLQLPDYMIPVAYVSLARLPLNANGKVNRAALPDPVLSLVKSEVVAPRTLLEKQLAAAWSKVLNRDAIGVHDNFFDLGGHSMLALRLMSHIEKQTGQKASLSLLFQTPTIAGLAAAMGGESKQELTAIQAVQTSGKNPPLFFLSAPHYARALSNAMGSEQPFYGLNIFAFQDMPEDELTMQVVAQRFVKEMKQIQATGPYFIGAYCGDARIAMAVVHHLSELGEPIAFFGVIDFFKWRQRRWARHAANVKRFGLLRYGLHKLRTRFNFSLIMKRLLIKLSQRFMGKNKAEQKLPQELKIIAFIRRFEAARSAYRITPYPGQITFFLSEEILPEHAPDYAALGEKGSEVCLISGFHLSLFEQPHLDELAQAMMREMERRGDRN</sequence>
<dbReference type="RefSeq" id="WP_086489733.1">
    <property type="nucleotide sequence ID" value="NZ_MSLT01000024.1"/>
</dbReference>
<dbReference type="InterPro" id="IPR045851">
    <property type="entry name" value="AMP-bd_C_sf"/>
</dbReference>
<dbReference type="InterPro" id="IPR049490">
    <property type="entry name" value="C883_1060-like_KR_N"/>
</dbReference>
<dbReference type="CDD" id="cd05930">
    <property type="entry name" value="A_NRPS"/>
    <property type="match status" value="1"/>
</dbReference>
<comment type="cofactor">
    <cofactor evidence="1">
        <name>pantetheine 4'-phosphate</name>
        <dbReference type="ChEBI" id="CHEBI:47942"/>
    </cofactor>
</comment>
<keyword evidence="5" id="KW-0597">Phosphoprotein</keyword>
<dbReference type="InterPro" id="IPR009081">
    <property type="entry name" value="PP-bd_ACP"/>
</dbReference>
<dbReference type="InterPro" id="IPR029058">
    <property type="entry name" value="AB_hydrolase_fold"/>
</dbReference>
<name>A0A251X3G5_9GAMM</name>
<dbReference type="Gene3D" id="1.10.1200.10">
    <property type="entry name" value="ACP-like"/>
    <property type="match status" value="2"/>
</dbReference>
<dbReference type="SUPFAM" id="SSF51735">
    <property type="entry name" value="NAD(P)-binding Rossmann-fold domains"/>
    <property type="match status" value="2"/>
</dbReference>
<dbReference type="InterPro" id="IPR010071">
    <property type="entry name" value="AA_adenyl_dom"/>
</dbReference>
<dbReference type="GO" id="GO:0044550">
    <property type="term" value="P:secondary metabolite biosynthetic process"/>
    <property type="evidence" value="ECO:0007669"/>
    <property type="project" value="TreeGrafter"/>
</dbReference>
<dbReference type="Gene3D" id="3.40.50.720">
    <property type="entry name" value="NAD(P)-binding Rossmann-like Domain"/>
    <property type="match status" value="1"/>
</dbReference>
<protein>
    <recommendedName>
        <fullName evidence="6">Carrier domain-containing protein</fullName>
    </recommendedName>
</protein>
<evidence type="ECO:0000256" key="4">
    <source>
        <dbReference type="ARBA" id="ARBA00022450"/>
    </source>
</evidence>
<dbReference type="Gene3D" id="3.40.50.12780">
    <property type="entry name" value="N-terminal domain of ligase-like"/>
    <property type="match status" value="2"/>
</dbReference>
<dbReference type="InterPro" id="IPR025110">
    <property type="entry name" value="AMP-bd_C"/>
</dbReference>
<dbReference type="PROSITE" id="PS00455">
    <property type="entry name" value="AMP_BINDING"/>
    <property type="match status" value="2"/>
</dbReference>
<comment type="caution">
    <text evidence="7">The sequence shown here is derived from an EMBL/GenBank/DDBJ whole genome shotgun (WGS) entry which is preliminary data.</text>
</comment>
<dbReference type="InterPro" id="IPR057326">
    <property type="entry name" value="KR_dom"/>
</dbReference>
<dbReference type="CDD" id="cd19531">
    <property type="entry name" value="LCL_NRPS-like"/>
    <property type="match status" value="1"/>
</dbReference>
<dbReference type="SMART" id="SM00822">
    <property type="entry name" value="PKS_KR"/>
    <property type="match status" value="1"/>
</dbReference>
<evidence type="ECO:0000313" key="8">
    <source>
        <dbReference type="Proteomes" id="UP000194798"/>
    </source>
</evidence>
<dbReference type="SUPFAM" id="SSF52777">
    <property type="entry name" value="CoA-dependent acyltransferases"/>
    <property type="match status" value="2"/>
</dbReference>
<dbReference type="Gene3D" id="3.30.559.30">
    <property type="entry name" value="Nonribosomal peptide synthetase, condensation domain"/>
    <property type="match status" value="1"/>
</dbReference>
<dbReference type="SUPFAM" id="SSF47336">
    <property type="entry name" value="ACP-like"/>
    <property type="match status" value="2"/>
</dbReference>
<dbReference type="InterPro" id="IPR036291">
    <property type="entry name" value="NAD(P)-bd_dom_sf"/>
</dbReference>
<comment type="similarity">
    <text evidence="3">Belongs to the short-chain dehydrogenases/reductases (SDR) family.</text>
</comment>
<dbReference type="InterPro" id="IPR013968">
    <property type="entry name" value="PKS_KR"/>
</dbReference>
<dbReference type="Pfam" id="PF08659">
    <property type="entry name" value="KR"/>
    <property type="match status" value="1"/>
</dbReference>
<dbReference type="InterPro" id="IPR036736">
    <property type="entry name" value="ACP-like_sf"/>
</dbReference>
<dbReference type="GO" id="GO:0031177">
    <property type="term" value="F:phosphopantetheine binding"/>
    <property type="evidence" value="ECO:0007669"/>
    <property type="project" value="InterPro"/>
</dbReference>
<dbReference type="InterPro" id="IPR042099">
    <property type="entry name" value="ANL_N_sf"/>
</dbReference>
<dbReference type="Gene3D" id="3.30.300.30">
    <property type="match status" value="2"/>
</dbReference>
<evidence type="ECO:0000259" key="6">
    <source>
        <dbReference type="PROSITE" id="PS50075"/>
    </source>
</evidence>
<dbReference type="InterPro" id="IPR000873">
    <property type="entry name" value="AMP-dep_synth/lig_dom"/>
</dbReference>
<evidence type="ECO:0000256" key="5">
    <source>
        <dbReference type="ARBA" id="ARBA00022553"/>
    </source>
</evidence>
<gene>
    <name evidence="7" type="ORF">TPSD3_16845</name>
</gene>
<comment type="similarity">
    <text evidence="2">Belongs to the ATP-dependent AMP-binding enzyme family.</text>
</comment>
<feature type="domain" description="Carrier" evidence="6">
    <location>
        <begin position="1333"/>
        <end position="1408"/>
    </location>
</feature>